<reference evidence="2 3" key="1">
    <citation type="submission" date="2016-04" db="EMBL/GenBank/DDBJ databases">
        <title>A degradative enzymes factory behind the ericoid mycorrhizal symbiosis.</title>
        <authorList>
            <consortium name="DOE Joint Genome Institute"/>
            <person name="Martino E."/>
            <person name="Morin E."/>
            <person name="Grelet G."/>
            <person name="Kuo A."/>
            <person name="Kohler A."/>
            <person name="Daghino S."/>
            <person name="Barry K."/>
            <person name="Choi C."/>
            <person name="Cichocki N."/>
            <person name="Clum A."/>
            <person name="Copeland A."/>
            <person name="Hainaut M."/>
            <person name="Haridas S."/>
            <person name="Labutti K."/>
            <person name="Lindquist E."/>
            <person name="Lipzen A."/>
            <person name="Khouja H.-R."/>
            <person name="Murat C."/>
            <person name="Ohm R."/>
            <person name="Olson A."/>
            <person name="Spatafora J."/>
            <person name="Veneault-Fourrey C."/>
            <person name="Henrissat B."/>
            <person name="Grigoriev I."/>
            <person name="Martin F."/>
            <person name="Perotto S."/>
        </authorList>
    </citation>
    <scope>NUCLEOTIDE SEQUENCE [LARGE SCALE GENOMIC DNA]</scope>
    <source>
        <strain evidence="2 3">F</strain>
    </source>
</reference>
<organism evidence="2 3">
    <name type="scientific">Hyaloscypha variabilis (strain UAMH 11265 / GT02V1 / F)</name>
    <name type="common">Meliniomyces variabilis</name>
    <dbReference type="NCBI Taxonomy" id="1149755"/>
    <lineage>
        <taxon>Eukaryota</taxon>
        <taxon>Fungi</taxon>
        <taxon>Dikarya</taxon>
        <taxon>Ascomycota</taxon>
        <taxon>Pezizomycotina</taxon>
        <taxon>Leotiomycetes</taxon>
        <taxon>Helotiales</taxon>
        <taxon>Hyaloscyphaceae</taxon>
        <taxon>Hyaloscypha</taxon>
        <taxon>Hyaloscypha variabilis</taxon>
    </lineage>
</organism>
<accession>A0A2J6RHG2</accession>
<gene>
    <name evidence="2" type="ORF">L207DRAFT_584880</name>
</gene>
<feature type="region of interest" description="Disordered" evidence="1">
    <location>
        <begin position="734"/>
        <end position="796"/>
    </location>
</feature>
<protein>
    <recommendedName>
        <fullName evidence="4">Actin-like ATPase domain-containing protein</fullName>
    </recommendedName>
</protein>
<dbReference type="InterPro" id="IPR043129">
    <property type="entry name" value="ATPase_NBD"/>
</dbReference>
<dbReference type="Gene3D" id="3.30.420.40">
    <property type="match status" value="2"/>
</dbReference>
<dbReference type="Proteomes" id="UP000235786">
    <property type="component" value="Unassembled WGS sequence"/>
</dbReference>
<name>A0A2J6RHG2_HYAVF</name>
<dbReference type="Gene3D" id="3.90.640.10">
    <property type="entry name" value="Actin, Chain A, domain 4"/>
    <property type="match status" value="1"/>
</dbReference>
<dbReference type="SUPFAM" id="SSF53067">
    <property type="entry name" value="Actin-like ATPase domain"/>
    <property type="match status" value="1"/>
</dbReference>
<dbReference type="CDD" id="cd10170">
    <property type="entry name" value="ASKHA_NBD_HSP70"/>
    <property type="match status" value="1"/>
</dbReference>
<evidence type="ECO:0008006" key="4">
    <source>
        <dbReference type="Google" id="ProtNLM"/>
    </source>
</evidence>
<proteinExistence type="predicted"/>
<feature type="compositionally biased region" description="Polar residues" evidence="1">
    <location>
        <begin position="699"/>
        <end position="709"/>
    </location>
</feature>
<dbReference type="PANTHER" id="PTHR42749:SF1">
    <property type="entry name" value="CELL SHAPE-DETERMINING PROTEIN MREB"/>
    <property type="match status" value="1"/>
</dbReference>
<dbReference type="STRING" id="1149755.A0A2J6RHG2"/>
<dbReference type="EMBL" id="KZ613948">
    <property type="protein sequence ID" value="PMD37958.1"/>
    <property type="molecule type" value="Genomic_DNA"/>
</dbReference>
<feature type="compositionally biased region" description="Polar residues" evidence="1">
    <location>
        <begin position="771"/>
        <end position="791"/>
    </location>
</feature>
<feature type="region of interest" description="Disordered" evidence="1">
    <location>
        <begin position="685"/>
        <end position="709"/>
    </location>
</feature>
<dbReference type="AlphaFoldDB" id="A0A2J6RHG2"/>
<dbReference type="PANTHER" id="PTHR42749">
    <property type="entry name" value="CELL SHAPE-DETERMINING PROTEIN MREB"/>
    <property type="match status" value="1"/>
</dbReference>
<keyword evidence="3" id="KW-1185">Reference proteome</keyword>
<evidence type="ECO:0000256" key="1">
    <source>
        <dbReference type="SAM" id="MobiDB-lite"/>
    </source>
</evidence>
<evidence type="ECO:0000313" key="2">
    <source>
        <dbReference type="EMBL" id="PMD37958.1"/>
    </source>
</evidence>
<sequence>MPPAHPSKLATSSKNVFGFDIGSTKLVVSFQKAGETVVQDVMTWLGQDSSSHNNSGASVPSAVYLSSTVPIDLQWGRKAEMEQKQKGFDRSRYFSSWKPGLGEGNPYNEQFKAFADRFDLKVGSIAHEFLLMVLKHMFFDNGAFFKDMDIENTVLVIAKPPAWKTNSYEPFLHAALKLGFKPNNILFASEPESALRAVLVQKATEPLHHHLDPFQAGNELLILDLGGGTVDIERYMLTAYESGKPSKTRIRPVGPKPMSEMLGAETMVFIFERLLKEALESAKQYTAADIETIVQTAGYKFGEAKRYISSADFLNLTNFRSLEIRKICPGAPQDGLGFGEEELLVYIALFKRLLDELIDAIIQKIDEFLAGSPSLPQVMVIVGGFSGFWYTKHRLETHYEPSGLQMEFVPNPVRLVARGAVDIGVNDKVVTHRRLAQHFALLTRFELTSAVKELYPNTTFEVKKDEVDGRSYFLVYEWLAKAGFSIHNGQSVTVDLQQMRRRDVALARKKRKGNVPAEPWQDRLSWREKICILDGDINLGDEKWTSISDSRLQVDAEHITLAIDLNAIFCTLGSIPTRSIKKRGRVERVHCIEYGISLKARSESVEYWLTVCTKFAPLETLEIQLFPVDGDDKMSMETFSEAGSYPVLLGPDENLHFNDDAGMLDSDVDSDDNEEEDVEAAIAEKQPMAKSRIQRDLHSSTTPEGSPTASYQLMGEVLARINEARTKMALQTSDELSGLDQPHLTIPTSPTPPGLTAKPRRRPSTRHLRSSFGNPTVQQTETRPANETPPGSLTRDKITMQLTAIRPPAPKLARKTANTQRTSKRVMANLKRDFKASQPISAVTGKENEIGGLSALSDDEDAIIVDHGGGKEAGTVTRSMAIKVGKLDGGDMKRVRFR</sequence>
<evidence type="ECO:0000313" key="3">
    <source>
        <dbReference type="Proteomes" id="UP000235786"/>
    </source>
</evidence>
<feature type="compositionally biased region" description="Basic residues" evidence="1">
    <location>
        <begin position="758"/>
        <end position="769"/>
    </location>
</feature>